<dbReference type="Proteomes" id="UP001138961">
    <property type="component" value="Unassembled WGS sequence"/>
</dbReference>
<proteinExistence type="inferred from homology"/>
<dbReference type="EMBL" id="JAJATZ010000008">
    <property type="protein sequence ID" value="MCB5200471.1"/>
    <property type="molecule type" value="Genomic_DNA"/>
</dbReference>
<comment type="caution">
    <text evidence="4">The sequence shown here is derived from an EMBL/GenBank/DDBJ whole genome shotgun (WGS) entry which is preliminary data.</text>
</comment>
<gene>
    <name evidence="4" type="ORF">LGQ03_14575</name>
</gene>
<feature type="signal peptide" evidence="3">
    <location>
        <begin position="1"/>
        <end position="19"/>
    </location>
</feature>
<evidence type="ECO:0000256" key="2">
    <source>
        <dbReference type="ARBA" id="ARBA00022729"/>
    </source>
</evidence>
<evidence type="ECO:0000256" key="1">
    <source>
        <dbReference type="ARBA" id="ARBA00009766"/>
    </source>
</evidence>
<comment type="similarity">
    <text evidence="1">Belongs to the CsgA/CsgB family.</text>
</comment>
<feature type="chain" id="PRO_5046230113" description="Minor curlin subunit" evidence="3">
    <location>
        <begin position="20"/>
        <end position="152"/>
    </location>
</feature>
<evidence type="ECO:0000256" key="3">
    <source>
        <dbReference type="SAM" id="SignalP"/>
    </source>
</evidence>
<name>A0ABS8BXJ9_9RHOB</name>
<organism evidence="4 5">
    <name type="scientific">Loktanella gaetbuli</name>
    <dbReference type="NCBI Taxonomy" id="2881335"/>
    <lineage>
        <taxon>Bacteria</taxon>
        <taxon>Pseudomonadati</taxon>
        <taxon>Pseudomonadota</taxon>
        <taxon>Alphaproteobacteria</taxon>
        <taxon>Rhodobacterales</taxon>
        <taxon>Roseobacteraceae</taxon>
        <taxon>Loktanella</taxon>
    </lineage>
</organism>
<dbReference type="Pfam" id="PF07012">
    <property type="entry name" value="Curlin_rpt"/>
    <property type="match status" value="1"/>
</dbReference>
<evidence type="ECO:0000313" key="4">
    <source>
        <dbReference type="EMBL" id="MCB5200471.1"/>
    </source>
</evidence>
<keyword evidence="2 3" id="KW-0732">Signal</keyword>
<evidence type="ECO:0000313" key="5">
    <source>
        <dbReference type="Proteomes" id="UP001138961"/>
    </source>
</evidence>
<accession>A0ABS8BXJ9</accession>
<reference evidence="4" key="1">
    <citation type="submission" date="2021-10" db="EMBL/GenBank/DDBJ databases">
        <title>Loktanella gaetbuli sp. nov., isolated from a tidal flat.</title>
        <authorList>
            <person name="Park S."/>
            <person name="Yoon J.-H."/>
        </authorList>
    </citation>
    <scope>NUCLEOTIDE SEQUENCE</scope>
    <source>
        <strain evidence="4">TSTF-M6</strain>
    </source>
</reference>
<dbReference type="RefSeq" id="WP_226748989.1">
    <property type="nucleotide sequence ID" value="NZ_JAJATZ010000008.1"/>
</dbReference>
<evidence type="ECO:0008006" key="6">
    <source>
        <dbReference type="Google" id="ProtNLM"/>
    </source>
</evidence>
<protein>
    <recommendedName>
        <fullName evidence="6">Minor curlin subunit</fullName>
    </recommendedName>
</protein>
<dbReference type="InterPro" id="IPR009742">
    <property type="entry name" value="Curlin_rpt"/>
</dbReference>
<sequence length="152" mass="15641">MKKAVIFAVGMSLFPQFLAAQDAFVAQVGDLRVSTTAPVSQQITVASIQASLPAVMPDRTGIAVGFDDSLLPAVADARPYANVAQNGTNHSASITQGGLHAAMIQQTGMGHMATITQTGGTMNRAAVIQASSNATAGISQFGSRNRALIIQN</sequence>
<keyword evidence="5" id="KW-1185">Reference proteome</keyword>